<dbReference type="PIRSF" id="PIRSF000641">
    <property type="entry name" value="SRK"/>
    <property type="match status" value="1"/>
</dbReference>
<feature type="domain" description="Protein kinase" evidence="14">
    <location>
        <begin position="439"/>
        <end position="685"/>
    </location>
</feature>
<dbReference type="InterPro" id="IPR000719">
    <property type="entry name" value="Prot_kinase_dom"/>
</dbReference>
<dbReference type="SUPFAM" id="SSF56112">
    <property type="entry name" value="Protein kinase-like (PK-like)"/>
    <property type="match status" value="1"/>
</dbReference>
<keyword evidence="5" id="KW-0732">Signal</keyword>
<gene>
    <name evidence="17" type="ORF">LVIROSA_LOCUS16355</name>
</gene>
<feature type="domain" description="Bulb-type lectin" evidence="15">
    <location>
        <begin position="147"/>
        <end position="267"/>
    </location>
</feature>
<dbReference type="SMART" id="SM00108">
    <property type="entry name" value="B_lectin"/>
    <property type="match status" value="1"/>
</dbReference>
<dbReference type="GO" id="GO:0004674">
    <property type="term" value="F:protein serine/threonine kinase activity"/>
    <property type="evidence" value="ECO:0007669"/>
    <property type="project" value="UniProtKB-KW"/>
</dbReference>
<keyword evidence="7 13" id="KW-0418">Kinase</keyword>
<evidence type="ECO:0000256" key="13">
    <source>
        <dbReference type="PIRNR" id="PIRNR000641"/>
    </source>
</evidence>
<evidence type="ECO:0000256" key="7">
    <source>
        <dbReference type="ARBA" id="ARBA00022777"/>
    </source>
</evidence>
<evidence type="ECO:0000259" key="16">
    <source>
        <dbReference type="PROSITE" id="PS50948"/>
    </source>
</evidence>
<dbReference type="Gene3D" id="3.30.200.20">
    <property type="entry name" value="Phosphorylase Kinase, domain 1"/>
    <property type="match status" value="1"/>
</dbReference>
<evidence type="ECO:0000256" key="2">
    <source>
        <dbReference type="ARBA" id="ARBA00022527"/>
    </source>
</evidence>
<dbReference type="InterPro" id="IPR001480">
    <property type="entry name" value="Bulb-type_lectin_dom"/>
</dbReference>
<dbReference type="PROSITE" id="PS50011">
    <property type="entry name" value="PROTEIN_KINASE_DOM"/>
    <property type="match status" value="1"/>
</dbReference>
<evidence type="ECO:0000256" key="9">
    <source>
        <dbReference type="ARBA" id="ARBA00022989"/>
    </source>
</evidence>
<evidence type="ECO:0000256" key="10">
    <source>
        <dbReference type="ARBA" id="ARBA00023136"/>
    </source>
</evidence>
<dbReference type="PANTHER" id="PTHR47974">
    <property type="entry name" value="OS07G0415500 PROTEIN"/>
    <property type="match status" value="1"/>
</dbReference>
<keyword evidence="6 13" id="KW-0547">Nucleotide-binding</keyword>
<reference evidence="17 18" key="1">
    <citation type="submission" date="2022-01" db="EMBL/GenBank/DDBJ databases">
        <authorList>
            <person name="Xiong W."/>
            <person name="Schranz E."/>
        </authorList>
    </citation>
    <scope>NUCLEOTIDE SEQUENCE [LARGE SCALE GENOMIC DNA]</scope>
</reference>
<dbReference type="InterPro" id="IPR003609">
    <property type="entry name" value="Pan_app"/>
</dbReference>
<comment type="subcellular location">
    <subcellularLocation>
        <location evidence="1">Membrane</location>
        <topology evidence="1">Single-pass membrane protein</topology>
    </subcellularLocation>
</comment>
<sequence>MLESLLILMDFQIPIKNIKGSAYDSDSYVDGNRKGNNLVSENGIFEFGFFEKDGGEFVVEIRYNLGPKSANLPVWTVGGGVRVPINSTLKLSMDGRLILFENPSNSIVWSSNTSNSGVESVTLLNNGNLVLIDSQSTVIWESFHRPTNTLLPGQFLRYPQNLRPPSTKSITSYYTFVIHPEGIALMWESNITYWKPNLSTSRATIKEVRFDSNGVLGLYDNSNKVIWSISSTDFGDTSVSLRHLRIDQDGNLRIYSWNNVLRSWKVGWQAVEDQCNVFGSCGLYSICGYNSTGPICGCLYSDSIDEGNSIPSSDSGSGSGCKKMVDLANCKHHTSMLVMKQTVLYGLYPPHDIDMMLSEESCKEYCSNDTTCLALTSKNDGSGLCTLKRTGFISGSTGPSIPSTSFLKVCLVPQAVATKGGNPNAAPKSISFPFQGNYRKEVEELTSGFSTPLGSSVFKGVLPEKMAVVVKVVEGTVVSEKEFVKATAVLGGTHHRNLVSVKGFCFEPKQKVVLIYEYISNGSADKWVFEDQRERNWQKRVDIAVGVTRALAYLHTECQLCIPHGNLKLENVLFDERMVPKLTDFGIKSFLCSSSSSSSNQSPSEEDIYMLGKLLIEIVLCGRDAVGDYSLDQVMEKVIVEQKYLDNEDLSGVERVVRIALWCMQNQPFLRPSVGEVMKVLEGTLSVDRPPSSFAYRYGDGTEKEVVGEIESSS</sequence>
<accession>A0AAU9MXV7</accession>
<dbReference type="PROSITE" id="PS50948">
    <property type="entry name" value="PAN"/>
    <property type="match status" value="1"/>
</dbReference>
<dbReference type="Proteomes" id="UP001157418">
    <property type="component" value="Unassembled WGS sequence"/>
</dbReference>
<dbReference type="SMART" id="SM00473">
    <property type="entry name" value="PAN_AP"/>
    <property type="match status" value="1"/>
</dbReference>
<evidence type="ECO:0000256" key="6">
    <source>
        <dbReference type="ARBA" id="ARBA00022741"/>
    </source>
</evidence>
<dbReference type="InterPro" id="IPR036426">
    <property type="entry name" value="Bulb-type_lectin_dom_sf"/>
</dbReference>
<dbReference type="SUPFAM" id="SSF51110">
    <property type="entry name" value="alpha-D-mannose-specific plant lectins"/>
    <property type="match status" value="2"/>
</dbReference>
<dbReference type="Pfam" id="PF07714">
    <property type="entry name" value="PK_Tyr_Ser-Thr"/>
    <property type="match status" value="1"/>
</dbReference>
<evidence type="ECO:0000313" key="17">
    <source>
        <dbReference type="EMBL" id="CAH1429498.1"/>
    </source>
</evidence>
<evidence type="ECO:0000256" key="4">
    <source>
        <dbReference type="ARBA" id="ARBA00022692"/>
    </source>
</evidence>
<evidence type="ECO:0000256" key="5">
    <source>
        <dbReference type="ARBA" id="ARBA00022729"/>
    </source>
</evidence>
<keyword evidence="11" id="KW-1015">Disulfide bond</keyword>
<evidence type="ECO:0000259" key="15">
    <source>
        <dbReference type="PROSITE" id="PS50927"/>
    </source>
</evidence>
<dbReference type="EC" id="2.7.11.1" evidence="13"/>
<dbReference type="GO" id="GO:0016020">
    <property type="term" value="C:membrane"/>
    <property type="evidence" value="ECO:0007669"/>
    <property type="project" value="UniProtKB-SubCell"/>
</dbReference>
<evidence type="ECO:0000256" key="3">
    <source>
        <dbReference type="ARBA" id="ARBA00022679"/>
    </source>
</evidence>
<evidence type="ECO:0000256" key="12">
    <source>
        <dbReference type="ARBA" id="ARBA00023180"/>
    </source>
</evidence>
<dbReference type="GO" id="GO:0048544">
    <property type="term" value="P:recognition of pollen"/>
    <property type="evidence" value="ECO:0007669"/>
    <property type="project" value="InterPro"/>
</dbReference>
<protein>
    <recommendedName>
        <fullName evidence="13">Receptor-like serine/threonine-protein kinase</fullName>
        <ecNumber evidence="13">2.7.11.1</ecNumber>
    </recommendedName>
</protein>
<keyword evidence="18" id="KW-1185">Reference proteome</keyword>
<keyword evidence="4" id="KW-0812">Transmembrane</keyword>
<comment type="similarity">
    <text evidence="13">Belongs to the protein kinase superfamily. Ser/Thr protein kinase family.</text>
</comment>
<proteinExistence type="inferred from homology"/>
<dbReference type="GO" id="GO:0005524">
    <property type="term" value="F:ATP binding"/>
    <property type="evidence" value="ECO:0007669"/>
    <property type="project" value="UniProtKB-KW"/>
</dbReference>
<dbReference type="InterPro" id="IPR011009">
    <property type="entry name" value="Kinase-like_dom_sf"/>
</dbReference>
<dbReference type="CDD" id="cd00028">
    <property type="entry name" value="B_lectin"/>
    <property type="match status" value="1"/>
</dbReference>
<evidence type="ECO:0000256" key="1">
    <source>
        <dbReference type="ARBA" id="ARBA00004167"/>
    </source>
</evidence>
<dbReference type="Pfam" id="PF01453">
    <property type="entry name" value="B_lectin"/>
    <property type="match status" value="1"/>
</dbReference>
<keyword evidence="2 13" id="KW-0723">Serine/threonine-protein kinase</keyword>
<dbReference type="EMBL" id="CAKMRJ010002826">
    <property type="protein sequence ID" value="CAH1429498.1"/>
    <property type="molecule type" value="Genomic_DNA"/>
</dbReference>
<comment type="catalytic activity">
    <reaction evidence="13">
        <text>L-seryl-[protein] + ATP = O-phospho-L-seryl-[protein] + ADP + H(+)</text>
        <dbReference type="Rhea" id="RHEA:17989"/>
        <dbReference type="Rhea" id="RHEA-COMP:9863"/>
        <dbReference type="Rhea" id="RHEA-COMP:11604"/>
        <dbReference type="ChEBI" id="CHEBI:15378"/>
        <dbReference type="ChEBI" id="CHEBI:29999"/>
        <dbReference type="ChEBI" id="CHEBI:30616"/>
        <dbReference type="ChEBI" id="CHEBI:83421"/>
        <dbReference type="ChEBI" id="CHEBI:456216"/>
        <dbReference type="EC" id="2.7.11.1"/>
    </reaction>
</comment>
<keyword evidence="3 13" id="KW-0808">Transferase</keyword>
<evidence type="ECO:0000313" key="18">
    <source>
        <dbReference type="Proteomes" id="UP001157418"/>
    </source>
</evidence>
<feature type="domain" description="Bulb-type lectin" evidence="15">
    <location>
        <begin position="23"/>
        <end position="144"/>
    </location>
</feature>
<organism evidence="17 18">
    <name type="scientific">Lactuca virosa</name>
    <dbReference type="NCBI Taxonomy" id="75947"/>
    <lineage>
        <taxon>Eukaryota</taxon>
        <taxon>Viridiplantae</taxon>
        <taxon>Streptophyta</taxon>
        <taxon>Embryophyta</taxon>
        <taxon>Tracheophyta</taxon>
        <taxon>Spermatophyta</taxon>
        <taxon>Magnoliopsida</taxon>
        <taxon>eudicotyledons</taxon>
        <taxon>Gunneridae</taxon>
        <taxon>Pentapetalae</taxon>
        <taxon>asterids</taxon>
        <taxon>campanulids</taxon>
        <taxon>Asterales</taxon>
        <taxon>Asteraceae</taxon>
        <taxon>Cichorioideae</taxon>
        <taxon>Cichorieae</taxon>
        <taxon>Lactucinae</taxon>
        <taxon>Lactuca</taxon>
    </lineage>
</organism>
<comment type="caution">
    <text evidence="17">The sequence shown here is derived from an EMBL/GenBank/DDBJ whole genome shotgun (WGS) entry which is preliminary data.</text>
</comment>
<dbReference type="PROSITE" id="PS50927">
    <property type="entry name" value="BULB_LECTIN"/>
    <property type="match status" value="2"/>
</dbReference>
<dbReference type="AlphaFoldDB" id="A0AAU9MXV7"/>
<name>A0AAU9MXV7_9ASTR</name>
<evidence type="ECO:0000256" key="11">
    <source>
        <dbReference type="ARBA" id="ARBA00023157"/>
    </source>
</evidence>
<evidence type="ECO:0000256" key="8">
    <source>
        <dbReference type="ARBA" id="ARBA00022840"/>
    </source>
</evidence>
<keyword evidence="12" id="KW-0325">Glycoprotein</keyword>
<evidence type="ECO:0000259" key="14">
    <source>
        <dbReference type="PROSITE" id="PS50011"/>
    </source>
</evidence>
<comment type="catalytic activity">
    <reaction evidence="13">
        <text>L-threonyl-[protein] + ATP = O-phospho-L-threonyl-[protein] + ADP + H(+)</text>
        <dbReference type="Rhea" id="RHEA:46608"/>
        <dbReference type="Rhea" id="RHEA-COMP:11060"/>
        <dbReference type="Rhea" id="RHEA-COMP:11605"/>
        <dbReference type="ChEBI" id="CHEBI:15378"/>
        <dbReference type="ChEBI" id="CHEBI:30013"/>
        <dbReference type="ChEBI" id="CHEBI:30616"/>
        <dbReference type="ChEBI" id="CHEBI:61977"/>
        <dbReference type="ChEBI" id="CHEBI:456216"/>
        <dbReference type="EC" id="2.7.11.1"/>
    </reaction>
</comment>
<dbReference type="Gene3D" id="1.10.510.10">
    <property type="entry name" value="Transferase(Phosphotransferase) domain 1"/>
    <property type="match status" value="2"/>
</dbReference>
<dbReference type="PANTHER" id="PTHR47974:SF10">
    <property type="entry name" value="RECEPTOR-LIKE SERINE_THREONINE-PROTEIN KINASE"/>
    <property type="match status" value="1"/>
</dbReference>
<keyword evidence="9" id="KW-1133">Transmembrane helix</keyword>
<dbReference type="InterPro" id="IPR001245">
    <property type="entry name" value="Ser-Thr/Tyr_kinase_cat_dom"/>
</dbReference>
<keyword evidence="10" id="KW-0472">Membrane</keyword>
<dbReference type="Pfam" id="PF00954">
    <property type="entry name" value="S_locus_glycop"/>
    <property type="match status" value="1"/>
</dbReference>
<dbReference type="InterPro" id="IPR024171">
    <property type="entry name" value="SRK-like_kinase"/>
</dbReference>
<feature type="domain" description="Apple" evidence="16">
    <location>
        <begin position="330"/>
        <end position="410"/>
    </location>
</feature>
<keyword evidence="8 13" id="KW-0067">ATP-binding</keyword>
<dbReference type="Gene3D" id="2.90.10.10">
    <property type="entry name" value="Bulb-type lectin domain"/>
    <property type="match status" value="2"/>
</dbReference>
<dbReference type="InterPro" id="IPR000858">
    <property type="entry name" value="S_locus_glycoprot_dom"/>
</dbReference>